<comment type="caution">
    <text evidence="1">The sequence shown here is derived from an EMBL/GenBank/DDBJ whole genome shotgun (WGS) entry which is preliminary data.</text>
</comment>
<protein>
    <submittedName>
        <fullName evidence="1">Uncharacterized protein</fullName>
    </submittedName>
</protein>
<name>A0AA36N4R7_9DINO</name>
<accession>A0AA36N4R7</accession>
<proteinExistence type="predicted"/>
<keyword evidence="2" id="KW-1185">Reference proteome</keyword>
<reference evidence="1" key="1">
    <citation type="submission" date="2023-08" db="EMBL/GenBank/DDBJ databases">
        <authorList>
            <person name="Chen Y."/>
            <person name="Shah S."/>
            <person name="Dougan E. K."/>
            <person name="Thang M."/>
            <person name="Chan C."/>
        </authorList>
    </citation>
    <scope>NUCLEOTIDE SEQUENCE</scope>
</reference>
<dbReference type="AlphaFoldDB" id="A0AA36N4R7"/>
<sequence>MGCGYSGSKSPAAVLARNWSNGKSSTAGDGVYGRLVYLRPGSSVKTQHLVDSKRAVAFVADGKSWAQSIGLSATEILLRNGVQQSWIDDESTLGTRFVLALFDDDGAIWPATWEGLQRVISTYYSGDIAEKMKQHWPLLRSSTWNELEKLAGTTFSALEEKEGQMTPDLYLQSEDTATNARRFLANSLSVNRLFSGTGFTVDERNSERKGTAEYFAANRLLSSIPSAQLVNISL</sequence>
<organism evidence="1 2">
    <name type="scientific">Effrenium voratum</name>
    <dbReference type="NCBI Taxonomy" id="2562239"/>
    <lineage>
        <taxon>Eukaryota</taxon>
        <taxon>Sar</taxon>
        <taxon>Alveolata</taxon>
        <taxon>Dinophyceae</taxon>
        <taxon>Suessiales</taxon>
        <taxon>Symbiodiniaceae</taxon>
        <taxon>Effrenium</taxon>
    </lineage>
</organism>
<evidence type="ECO:0000313" key="2">
    <source>
        <dbReference type="Proteomes" id="UP001178507"/>
    </source>
</evidence>
<evidence type="ECO:0000313" key="1">
    <source>
        <dbReference type="EMBL" id="CAJ1394297.1"/>
    </source>
</evidence>
<dbReference type="EMBL" id="CAUJNA010002791">
    <property type="protein sequence ID" value="CAJ1394297.1"/>
    <property type="molecule type" value="Genomic_DNA"/>
</dbReference>
<gene>
    <name evidence="1" type="ORF">EVOR1521_LOCUS18985</name>
</gene>
<dbReference type="Proteomes" id="UP001178507">
    <property type="component" value="Unassembled WGS sequence"/>
</dbReference>